<proteinExistence type="inferred from homology"/>
<protein>
    <recommendedName>
        <fullName evidence="1">2-hydroxychromene-2-carboxylate isomerase</fullName>
        <ecNumber evidence="1">5.99.1.4</ecNumber>
    </recommendedName>
</protein>
<accession>A0ABT6WHV8</accession>
<dbReference type="Proteomes" id="UP001241758">
    <property type="component" value="Unassembled WGS sequence"/>
</dbReference>
<comment type="catalytic activity">
    <reaction evidence="1">
        <text>2-hydroxychromene-2-carboxylate = (3E)-4-(2-hydroxyphenyl)-2-oxobut-3-enoate</text>
        <dbReference type="Rhea" id="RHEA:27401"/>
        <dbReference type="ChEBI" id="CHEBI:59350"/>
        <dbReference type="ChEBI" id="CHEBI:59353"/>
        <dbReference type="EC" id="5.99.1.4"/>
    </reaction>
</comment>
<dbReference type="Gene3D" id="3.40.30.10">
    <property type="entry name" value="Glutaredoxin"/>
    <property type="match status" value="1"/>
</dbReference>
<name>A0ABT6WHV8_9ACTN</name>
<evidence type="ECO:0000256" key="1">
    <source>
        <dbReference type="PIRNR" id="PIRNR006386"/>
    </source>
</evidence>
<sequence>MTHRLYFSFQSPFSWMALRELEARVPGFATEFEYIPFWDPDDRTRAGVEQYGAKIHYTRMSKAKHLYILHDTKRLASGFGHDLTWPVDVNPWWEPSALGWLKARESGCERAFYDVVTEVRWNRGADISDPVVLRPALDAAGLEGAALMAAVDDPHIRELGVQALVSAHRDAVFGIPLFQVGRRRFWGVDRIEEVIDAVEDRRTGSSPDTAETTTPVAVLATIGSMDADSPGGCG</sequence>
<evidence type="ECO:0000313" key="3">
    <source>
        <dbReference type="EMBL" id="MDI6099260.1"/>
    </source>
</evidence>
<dbReference type="EMBL" id="JASCTH010000006">
    <property type="protein sequence ID" value="MDI6099260.1"/>
    <property type="molecule type" value="Genomic_DNA"/>
</dbReference>
<comment type="caution">
    <text evidence="3">The sequence shown here is derived from an EMBL/GenBank/DDBJ whole genome shotgun (WGS) entry which is preliminary data.</text>
</comment>
<dbReference type="InterPro" id="IPR051924">
    <property type="entry name" value="GST_Kappa/NadH"/>
</dbReference>
<evidence type="ECO:0000313" key="4">
    <source>
        <dbReference type="Proteomes" id="UP001241758"/>
    </source>
</evidence>
<comment type="similarity">
    <text evidence="1">Belongs to the GST superfamily. NadH family.</text>
</comment>
<reference evidence="3 4" key="1">
    <citation type="submission" date="2023-05" db="EMBL/GenBank/DDBJ databases">
        <title>Actinoplanes sp. NEAU-A12 genome sequencing.</title>
        <authorList>
            <person name="Wang Z.-S."/>
        </authorList>
    </citation>
    <scope>NUCLEOTIDE SEQUENCE [LARGE SCALE GENOMIC DNA]</scope>
    <source>
        <strain evidence="3 4">NEAU-A12</strain>
    </source>
</reference>
<dbReference type="InterPro" id="IPR014440">
    <property type="entry name" value="HCCAis_GSTk"/>
</dbReference>
<dbReference type="PIRSF" id="PIRSF006386">
    <property type="entry name" value="HCCAis_GSTk"/>
    <property type="match status" value="1"/>
</dbReference>
<dbReference type="InterPro" id="IPR001853">
    <property type="entry name" value="DSBA-like_thioredoxin_dom"/>
</dbReference>
<dbReference type="SUPFAM" id="SSF52833">
    <property type="entry name" value="Thioredoxin-like"/>
    <property type="match status" value="1"/>
</dbReference>
<evidence type="ECO:0000259" key="2">
    <source>
        <dbReference type="Pfam" id="PF01323"/>
    </source>
</evidence>
<keyword evidence="1" id="KW-0413">Isomerase</keyword>
<gene>
    <name evidence="3" type="ORF">QLQ12_11705</name>
</gene>
<dbReference type="Pfam" id="PF01323">
    <property type="entry name" value="DSBA"/>
    <property type="match status" value="1"/>
</dbReference>
<dbReference type="PANTHER" id="PTHR42943:SF2">
    <property type="entry name" value="GLUTATHIONE S-TRANSFERASE KAPPA 1"/>
    <property type="match status" value="1"/>
</dbReference>
<dbReference type="PANTHER" id="PTHR42943">
    <property type="entry name" value="GLUTATHIONE S-TRANSFERASE KAPPA"/>
    <property type="match status" value="1"/>
</dbReference>
<organism evidence="3 4">
    <name type="scientific">Actinoplanes sandaracinus</name>
    <dbReference type="NCBI Taxonomy" id="3045177"/>
    <lineage>
        <taxon>Bacteria</taxon>
        <taxon>Bacillati</taxon>
        <taxon>Actinomycetota</taxon>
        <taxon>Actinomycetes</taxon>
        <taxon>Micromonosporales</taxon>
        <taxon>Micromonosporaceae</taxon>
        <taxon>Actinoplanes</taxon>
    </lineage>
</organism>
<dbReference type="EC" id="5.99.1.4" evidence="1"/>
<dbReference type="InterPro" id="IPR036249">
    <property type="entry name" value="Thioredoxin-like_sf"/>
</dbReference>
<keyword evidence="4" id="KW-1185">Reference proteome</keyword>
<feature type="domain" description="DSBA-like thioredoxin" evidence="2">
    <location>
        <begin position="5"/>
        <end position="197"/>
    </location>
</feature>
<dbReference type="RefSeq" id="WP_282759329.1">
    <property type="nucleotide sequence ID" value="NZ_JASCTH010000006.1"/>
</dbReference>